<evidence type="ECO:0000256" key="1">
    <source>
        <dbReference type="SAM" id="Coils"/>
    </source>
</evidence>
<organism evidence="3">
    <name type="scientific">Capitella teleta</name>
    <name type="common">Polychaete worm</name>
    <dbReference type="NCBI Taxonomy" id="283909"/>
    <lineage>
        <taxon>Eukaryota</taxon>
        <taxon>Metazoa</taxon>
        <taxon>Spiralia</taxon>
        <taxon>Lophotrochozoa</taxon>
        <taxon>Annelida</taxon>
        <taxon>Polychaeta</taxon>
        <taxon>Sedentaria</taxon>
        <taxon>Scolecida</taxon>
        <taxon>Capitellidae</taxon>
        <taxon>Capitella</taxon>
    </lineage>
</organism>
<dbReference type="HOGENOM" id="CLU_1449022_0_0_1"/>
<keyword evidence="1" id="KW-0175">Coiled coil</keyword>
<sequence length="187" mass="20771">MPSSSGTPLAPAATTSPVNLHSTPTLNSETFALFSIEALRDKSVIAALIEANKSNANEVADMVILKLGTRVKYLEEELKSTQKGLKEAREMVNELEGNADDQEHYSRRTSIRINGLLKNNDENVSDLVNDLFKTMNINPSLDKKILDNLKNYNSLCYVMGDFNLDLLNSDAHREIKATTKALDNFCH</sequence>
<proteinExistence type="predicted"/>
<dbReference type="AlphaFoldDB" id="R7U9J2"/>
<evidence type="ECO:0000256" key="2">
    <source>
        <dbReference type="SAM" id="MobiDB-lite"/>
    </source>
</evidence>
<accession>R7U9J2</accession>
<reference evidence="3 5" key="2">
    <citation type="journal article" date="2013" name="Nature">
        <title>Insights into bilaterian evolution from three spiralian genomes.</title>
        <authorList>
            <person name="Simakov O."/>
            <person name="Marletaz F."/>
            <person name="Cho S.J."/>
            <person name="Edsinger-Gonzales E."/>
            <person name="Havlak P."/>
            <person name="Hellsten U."/>
            <person name="Kuo D.H."/>
            <person name="Larsson T."/>
            <person name="Lv J."/>
            <person name="Arendt D."/>
            <person name="Savage R."/>
            <person name="Osoegawa K."/>
            <person name="de Jong P."/>
            <person name="Grimwood J."/>
            <person name="Chapman J.A."/>
            <person name="Shapiro H."/>
            <person name="Aerts A."/>
            <person name="Otillar R.P."/>
            <person name="Terry A.Y."/>
            <person name="Boore J.L."/>
            <person name="Grigoriev I.V."/>
            <person name="Lindberg D.R."/>
            <person name="Seaver E.C."/>
            <person name="Weisblat D.A."/>
            <person name="Putnam N.H."/>
            <person name="Rokhsar D.S."/>
        </authorList>
    </citation>
    <scope>NUCLEOTIDE SEQUENCE</scope>
    <source>
        <strain evidence="3 5">I ESC-2004</strain>
    </source>
</reference>
<dbReference type="EMBL" id="AMQN01008605">
    <property type="status" value="NOT_ANNOTATED_CDS"/>
    <property type="molecule type" value="Genomic_DNA"/>
</dbReference>
<dbReference type="EnsemblMetazoa" id="CapteT201836">
    <property type="protein sequence ID" value="CapteP201836"/>
    <property type="gene ID" value="CapteG201836"/>
</dbReference>
<reference evidence="5" key="1">
    <citation type="submission" date="2012-12" db="EMBL/GenBank/DDBJ databases">
        <authorList>
            <person name="Hellsten U."/>
            <person name="Grimwood J."/>
            <person name="Chapman J.A."/>
            <person name="Shapiro H."/>
            <person name="Aerts A."/>
            <person name="Otillar R.P."/>
            <person name="Terry A.Y."/>
            <person name="Boore J.L."/>
            <person name="Simakov O."/>
            <person name="Marletaz F."/>
            <person name="Cho S.-J."/>
            <person name="Edsinger-Gonzales E."/>
            <person name="Havlak P."/>
            <person name="Kuo D.-H."/>
            <person name="Larsson T."/>
            <person name="Lv J."/>
            <person name="Arendt D."/>
            <person name="Savage R."/>
            <person name="Osoegawa K."/>
            <person name="de Jong P."/>
            <person name="Lindberg D.R."/>
            <person name="Seaver E.C."/>
            <person name="Weisblat D.A."/>
            <person name="Putnam N.H."/>
            <person name="Grigoriev I.V."/>
            <person name="Rokhsar D.S."/>
        </authorList>
    </citation>
    <scope>NUCLEOTIDE SEQUENCE</scope>
    <source>
        <strain evidence="5">I ESC-2004</strain>
    </source>
</reference>
<evidence type="ECO:0000313" key="3">
    <source>
        <dbReference type="EMBL" id="ELU03015.1"/>
    </source>
</evidence>
<keyword evidence="5" id="KW-1185">Reference proteome</keyword>
<dbReference type="EMBL" id="KB303545">
    <property type="protein sequence ID" value="ELU03015.1"/>
    <property type="molecule type" value="Genomic_DNA"/>
</dbReference>
<name>R7U9J2_CAPTE</name>
<evidence type="ECO:0000313" key="4">
    <source>
        <dbReference type="EnsemblMetazoa" id="CapteP201836"/>
    </source>
</evidence>
<feature type="coiled-coil region" evidence="1">
    <location>
        <begin position="71"/>
        <end position="105"/>
    </location>
</feature>
<dbReference type="Proteomes" id="UP000014760">
    <property type="component" value="Unassembled WGS sequence"/>
</dbReference>
<feature type="region of interest" description="Disordered" evidence="2">
    <location>
        <begin position="1"/>
        <end position="21"/>
    </location>
</feature>
<gene>
    <name evidence="3" type="ORF">CAPTEDRAFT_201836</name>
</gene>
<evidence type="ECO:0000313" key="5">
    <source>
        <dbReference type="Proteomes" id="UP000014760"/>
    </source>
</evidence>
<protein>
    <submittedName>
        <fullName evidence="3 4">Uncharacterized protein</fullName>
    </submittedName>
</protein>
<reference evidence="4" key="3">
    <citation type="submission" date="2015-06" db="UniProtKB">
        <authorList>
            <consortium name="EnsemblMetazoa"/>
        </authorList>
    </citation>
    <scope>IDENTIFICATION</scope>
</reference>